<protein>
    <submittedName>
        <fullName evidence="1">Uncharacterized protein</fullName>
    </submittedName>
</protein>
<proteinExistence type="predicted"/>
<dbReference type="Proteomes" id="UP000698059">
    <property type="component" value="Unassembled WGS sequence"/>
</dbReference>
<keyword evidence="2" id="KW-1185">Reference proteome</keyword>
<sequence>MAEHPDILWRFDDVSDGFRVALWSARDPERTASVRVHRGGEVFVLVFGPYLGPTFAYVEEDKPDELRARLATAVAAVRGPSRLVLTFAGDKCTSCELVLAAGSPEEVSDGTRGDHLARMLAWRLLRRQVRRETLELDRI</sequence>
<reference evidence="1 2" key="1">
    <citation type="submission" date="2021-01" db="EMBL/GenBank/DDBJ databases">
        <title>Sequencing the genomes of 1000 actinobacteria strains.</title>
        <authorList>
            <person name="Klenk H.-P."/>
        </authorList>
    </citation>
    <scope>NUCLEOTIDE SEQUENCE [LARGE SCALE GENOMIC DNA]</scope>
    <source>
        <strain evidence="1 2">DSM 46000</strain>
    </source>
</reference>
<gene>
    <name evidence="1" type="ORF">JOD49_003156</name>
</gene>
<organism evidence="1 2">
    <name type="scientific">Oerskovia jenensis</name>
    <dbReference type="NCBI Taxonomy" id="162169"/>
    <lineage>
        <taxon>Bacteria</taxon>
        <taxon>Bacillati</taxon>
        <taxon>Actinomycetota</taxon>
        <taxon>Actinomycetes</taxon>
        <taxon>Micrococcales</taxon>
        <taxon>Cellulomonadaceae</taxon>
        <taxon>Oerskovia</taxon>
    </lineage>
</organism>
<comment type="caution">
    <text evidence="1">The sequence shown here is derived from an EMBL/GenBank/DDBJ whole genome shotgun (WGS) entry which is preliminary data.</text>
</comment>
<accession>A0ABS2LIH9</accession>
<name>A0ABS2LIH9_9CELL</name>
<evidence type="ECO:0000313" key="2">
    <source>
        <dbReference type="Proteomes" id="UP000698059"/>
    </source>
</evidence>
<dbReference type="EMBL" id="JAFBBO010000001">
    <property type="protein sequence ID" value="MBM7480236.1"/>
    <property type="molecule type" value="Genomic_DNA"/>
</dbReference>
<dbReference type="RefSeq" id="WP_205308041.1">
    <property type="nucleotide sequence ID" value="NZ_BAAAVF010000020.1"/>
</dbReference>
<evidence type="ECO:0000313" key="1">
    <source>
        <dbReference type="EMBL" id="MBM7480236.1"/>
    </source>
</evidence>